<dbReference type="GO" id="GO:0005886">
    <property type="term" value="C:plasma membrane"/>
    <property type="evidence" value="ECO:0007669"/>
    <property type="project" value="UniProtKB-SubCell"/>
</dbReference>
<dbReference type="InterPro" id="IPR011527">
    <property type="entry name" value="ABC1_TM_dom"/>
</dbReference>
<dbReference type="InterPro" id="IPR003593">
    <property type="entry name" value="AAA+_ATPase"/>
</dbReference>
<dbReference type="InterPro" id="IPR039421">
    <property type="entry name" value="Type_1_exporter"/>
</dbReference>
<dbReference type="InterPro" id="IPR036640">
    <property type="entry name" value="ABC1_TM_sf"/>
</dbReference>
<dbReference type="SUPFAM" id="SSF90123">
    <property type="entry name" value="ABC transporter transmembrane region"/>
    <property type="match status" value="1"/>
</dbReference>
<dbReference type="Pfam" id="PF00005">
    <property type="entry name" value="ABC_tran"/>
    <property type="match status" value="1"/>
</dbReference>
<dbReference type="PROSITE" id="PS50893">
    <property type="entry name" value="ABC_TRANSPORTER_2"/>
    <property type="match status" value="1"/>
</dbReference>
<keyword evidence="5" id="KW-1133">Transmembrane helix</keyword>
<keyword evidence="6" id="KW-0472">Membrane</keyword>
<accession>A0A967AY95</accession>
<dbReference type="GO" id="GO:0005524">
    <property type="term" value="F:ATP binding"/>
    <property type="evidence" value="ECO:0007669"/>
    <property type="project" value="UniProtKB-KW"/>
</dbReference>
<dbReference type="InterPro" id="IPR017871">
    <property type="entry name" value="ABC_transporter-like_CS"/>
</dbReference>
<dbReference type="EMBL" id="JAAOIV010000001">
    <property type="protein sequence ID" value="NHN54639.1"/>
    <property type="molecule type" value="Genomic_DNA"/>
</dbReference>
<dbReference type="GO" id="GO:0015421">
    <property type="term" value="F:ABC-type oligopeptide transporter activity"/>
    <property type="evidence" value="ECO:0007669"/>
    <property type="project" value="TreeGrafter"/>
</dbReference>
<organism evidence="9 10">
    <name type="scientific">Metallococcus carri</name>
    <dbReference type="NCBI Taxonomy" id="1656884"/>
    <lineage>
        <taxon>Bacteria</taxon>
        <taxon>Bacillati</taxon>
        <taxon>Actinomycetota</taxon>
        <taxon>Actinomycetes</taxon>
        <taxon>Micrococcales</taxon>
        <taxon>Dermacoccaceae</taxon>
        <taxon>Metallococcus</taxon>
    </lineage>
</organism>
<feature type="domain" description="ABC transmembrane type-1" evidence="8">
    <location>
        <begin position="39"/>
        <end position="310"/>
    </location>
</feature>
<gene>
    <name evidence="9" type="ORF">G9U51_02440</name>
</gene>
<comment type="subcellular location">
    <subcellularLocation>
        <location evidence="1">Cell membrane</location>
        <topology evidence="1">Multi-pass membrane protein</topology>
    </subcellularLocation>
</comment>
<keyword evidence="2" id="KW-0812">Transmembrane</keyword>
<evidence type="ECO:0000313" key="9">
    <source>
        <dbReference type="EMBL" id="NHN54639.1"/>
    </source>
</evidence>
<evidence type="ECO:0000259" key="8">
    <source>
        <dbReference type="PROSITE" id="PS50929"/>
    </source>
</evidence>
<evidence type="ECO:0000256" key="5">
    <source>
        <dbReference type="ARBA" id="ARBA00022989"/>
    </source>
</evidence>
<sequence>MSAVSEPGALRATRFLVGASWRNGPGAFVLSLFETVGRVLEALVPLLVGLLVTGALQHDVALVWWGGAGIVVSQGLQFVLMTVGVHARLDMTDRIGHDFEERVGRLSGSVATTDHLDDPAHQDRMQSFTERSGALGGAFNALVNTFNNAASPITTFVVAWLADPRLLLLLIVAIPSTWAVKFTTRWDEQAEHASAPAGRLSGHLMGAMVEPTPASELRVMGARAKIATRASEAVRAWRRPSVVAARHTSVLTSAISTIYLLSATAILVWMTRDALHGAVTVGALTTAVLVIGDFRDSVESISWTFTMTSRMVRAGRRYLWLSDYVAEVDAIHAGTLSPPQRLTEGIRLRDVTFTYPGAKTPTFLGLSLDLPAGSTVAIVGENGAGKSTLVKLLTGIHDLDEGEITIDGVDLRDLSLPRWRASSSGAFQDHMRFEVSARDAIGLGDLEQEPTDDVVRGALTRASATDVLRALPDGLDTQLGTDWPGGVGLSGGQWQRLAIARGMMRERPLLLVLDEPTSALDPATEHRLFDGYAEAARRTRDNGGITLLVTHRFSTVSAADLVVVLDQGQVAEVGTHADLIARGGHYAQLYELQAAGYR</sequence>
<dbReference type="PROSITE" id="PS00211">
    <property type="entry name" value="ABC_TRANSPORTER_1"/>
    <property type="match status" value="1"/>
</dbReference>
<reference evidence="9" key="1">
    <citation type="submission" date="2020-03" db="EMBL/GenBank/DDBJ databases">
        <title>Draft sequencing of Calidifontibacter sp. DB0510.</title>
        <authorList>
            <person name="Kim D.-U."/>
        </authorList>
    </citation>
    <scope>NUCLEOTIDE SEQUENCE</scope>
    <source>
        <strain evidence="9">DB0510</strain>
    </source>
</reference>
<evidence type="ECO:0000256" key="4">
    <source>
        <dbReference type="ARBA" id="ARBA00022840"/>
    </source>
</evidence>
<dbReference type="GO" id="GO:0016887">
    <property type="term" value="F:ATP hydrolysis activity"/>
    <property type="evidence" value="ECO:0007669"/>
    <property type="project" value="InterPro"/>
</dbReference>
<dbReference type="Proteomes" id="UP000744769">
    <property type="component" value="Unassembled WGS sequence"/>
</dbReference>
<evidence type="ECO:0000256" key="1">
    <source>
        <dbReference type="ARBA" id="ARBA00004651"/>
    </source>
</evidence>
<dbReference type="PANTHER" id="PTHR43394:SF1">
    <property type="entry name" value="ATP-BINDING CASSETTE SUB-FAMILY B MEMBER 10, MITOCHONDRIAL"/>
    <property type="match status" value="1"/>
</dbReference>
<evidence type="ECO:0000256" key="6">
    <source>
        <dbReference type="ARBA" id="ARBA00023136"/>
    </source>
</evidence>
<proteinExistence type="predicted"/>
<dbReference type="Gene3D" id="1.20.1560.10">
    <property type="entry name" value="ABC transporter type 1, transmembrane domain"/>
    <property type="match status" value="1"/>
</dbReference>
<dbReference type="SUPFAM" id="SSF52540">
    <property type="entry name" value="P-loop containing nucleoside triphosphate hydrolases"/>
    <property type="match status" value="1"/>
</dbReference>
<evidence type="ECO:0000256" key="3">
    <source>
        <dbReference type="ARBA" id="ARBA00022741"/>
    </source>
</evidence>
<keyword evidence="10" id="KW-1185">Reference proteome</keyword>
<dbReference type="SMART" id="SM00382">
    <property type="entry name" value="AAA"/>
    <property type="match status" value="1"/>
</dbReference>
<evidence type="ECO:0000313" key="10">
    <source>
        <dbReference type="Proteomes" id="UP000744769"/>
    </source>
</evidence>
<feature type="domain" description="ABC transporter" evidence="7">
    <location>
        <begin position="346"/>
        <end position="592"/>
    </location>
</feature>
<protein>
    <submittedName>
        <fullName evidence="9">ABC transporter ATP-binding protein</fullName>
    </submittedName>
</protein>
<dbReference type="PANTHER" id="PTHR43394">
    <property type="entry name" value="ATP-DEPENDENT PERMEASE MDL1, MITOCHONDRIAL"/>
    <property type="match status" value="1"/>
</dbReference>
<comment type="caution">
    <text evidence="9">The sequence shown here is derived from an EMBL/GenBank/DDBJ whole genome shotgun (WGS) entry which is preliminary data.</text>
</comment>
<keyword evidence="3" id="KW-0547">Nucleotide-binding</keyword>
<evidence type="ECO:0000256" key="2">
    <source>
        <dbReference type="ARBA" id="ARBA00022692"/>
    </source>
</evidence>
<dbReference type="PROSITE" id="PS50929">
    <property type="entry name" value="ABC_TM1F"/>
    <property type="match status" value="1"/>
</dbReference>
<name>A0A967AY95_9MICO</name>
<keyword evidence="4 9" id="KW-0067">ATP-binding</keyword>
<evidence type="ECO:0000259" key="7">
    <source>
        <dbReference type="PROSITE" id="PS50893"/>
    </source>
</evidence>
<dbReference type="Gene3D" id="3.40.50.300">
    <property type="entry name" value="P-loop containing nucleotide triphosphate hydrolases"/>
    <property type="match status" value="1"/>
</dbReference>
<dbReference type="RefSeq" id="WP_166192516.1">
    <property type="nucleotide sequence ID" value="NZ_JAAOIV010000001.1"/>
</dbReference>
<dbReference type="InterPro" id="IPR003439">
    <property type="entry name" value="ABC_transporter-like_ATP-bd"/>
</dbReference>
<dbReference type="InterPro" id="IPR027417">
    <property type="entry name" value="P-loop_NTPase"/>
</dbReference>
<dbReference type="AlphaFoldDB" id="A0A967AY95"/>